<feature type="DNA-binding region" description="H-T-H motif" evidence="4">
    <location>
        <begin position="37"/>
        <end position="56"/>
    </location>
</feature>
<dbReference type="RefSeq" id="WP_344520599.1">
    <property type="nucleotide sequence ID" value="NZ_BAAAUG010000035.1"/>
</dbReference>
<dbReference type="PROSITE" id="PS50977">
    <property type="entry name" value="HTH_TETR_2"/>
    <property type="match status" value="1"/>
</dbReference>
<evidence type="ECO:0000256" key="2">
    <source>
        <dbReference type="ARBA" id="ARBA00023125"/>
    </source>
</evidence>
<dbReference type="EMBL" id="BAAAUG010000035">
    <property type="protein sequence ID" value="GAA3099613.1"/>
    <property type="molecule type" value="Genomic_DNA"/>
</dbReference>
<evidence type="ECO:0000313" key="6">
    <source>
        <dbReference type="EMBL" id="GAA3099613.1"/>
    </source>
</evidence>
<name>A0ABP6MDQ0_9ACTN</name>
<dbReference type="Gene3D" id="1.10.10.60">
    <property type="entry name" value="Homeodomain-like"/>
    <property type="match status" value="1"/>
</dbReference>
<dbReference type="InterPro" id="IPR001647">
    <property type="entry name" value="HTH_TetR"/>
</dbReference>
<dbReference type="SUPFAM" id="SSF46689">
    <property type="entry name" value="Homeodomain-like"/>
    <property type="match status" value="1"/>
</dbReference>
<dbReference type="PANTHER" id="PTHR30055">
    <property type="entry name" value="HTH-TYPE TRANSCRIPTIONAL REGULATOR RUTR"/>
    <property type="match status" value="1"/>
</dbReference>
<dbReference type="InterPro" id="IPR036271">
    <property type="entry name" value="Tet_transcr_reg_TetR-rel_C_sf"/>
</dbReference>
<organism evidence="6 7">
    <name type="scientific">Streptomyces rectiviolaceus</name>
    <dbReference type="NCBI Taxonomy" id="332591"/>
    <lineage>
        <taxon>Bacteria</taxon>
        <taxon>Bacillati</taxon>
        <taxon>Actinomycetota</taxon>
        <taxon>Actinomycetes</taxon>
        <taxon>Kitasatosporales</taxon>
        <taxon>Streptomycetaceae</taxon>
        <taxon>Streptomyces</taxon>
    </lineage>
</organism>
<feature type="domain" description="HTH tetR-type" evidence="5">
    <location>
        <begin position="14"/>
        <end position="74"/>
    </location>
</feature>
<keyword evidence="2 4" id="KW-0238">DNA-binding</keyword>
<accession>A0ABP6MDQ0</accession>
<protein>
    <submittedName>
        <fullName evidence="6">TetR/AcrR family transcriptional regulator</fullName>
    </submittedName>
</protein>
<proteinExistence type="predicted"/>
<keyword evidence="3" id="KW-0804">Transcription</keyword>
<dbReference type="Gene3D" id="1.10.357.10">
    <property type="entry name" value="Tetracycline Repressor, domain 2"/>
    <property type="match status" value="1"/>
</dbReference>
<dbReference type="InterPro" id="IPR009057">
    <property type="entry name" value="Homeodomain-like_sf"/>
</dbReference>
<evidence type="ECO:0000313" key="7">
    <source>
        <dbReference type="Proteomes" id="UP001501637"/>
    </source>
</evidence>
<dbReference type="Pfam" id="PF00440">
    <property type="entry name" value="TetR_N"/>
    <property type="match status" value="1"/>
</dbReference>
<dbReference type="SUPFAM" id="SSF48498">
    <property type="entry name" value="Tetracyclin repressor-like, C-terminal domain"/>
    <property type="match status" value="1"/>
</dbReference>
<keyword evidence="1" id="KW-0805">Transcription regulation</keyword>
<gene>
    <name evidence="6" type="ORF">GCM10010449_23530</name>
</gene>
<evidence type="ECO:0000256" key="4">
    <source>
        <dbReference type="PROSITE-ProRule" id="PRU00335"/>
    </source>
</evidence>
<comment type="caution">
    <text evidence="6">The sequence shown here is derived from an EMBL/GenBank/DDBJ whole genome shotgun (WGS) entry which is preliminary data.</text>
</comment>
<dbReference type="PANTHER" id="PTHR30055:SF149">
    <property type="entry name" value="TETR-FAMILY TRANSCRIPTIONAL REGULATOR"/>
    <property type="match status" value="1"/>
</dbReference>
<dbReference type="Pfam" id="PF16859">
    <property type="entry name" value="TetR_C_11"/>
    <property type="match status" value="1"/>
</dbReference>
<dbReference type="InterPro" id="IPR050109">
    <property type="entry name" value="HTH-type_TetR-like_transc_reg"/>
</dbReference>
<dbReference type="InterPro" id="IPR011075">
    <property type="entry name" value="TetR_C"/>
</dbReference>
<keyword evidence="7" id="KW-1185">Reference proteome</keyword>
<dbReference type="Proteomes" id="UP001501637">
    <property type="component" value="Unassembled WGS sequence"/>
</dbReference>
<sequence>MAEAATVRRSRITPERETELYAAVLDLLREVGYEALTMDAIAARTKSSKATLYRQWGNKPELIARALRHNKPVSIEDIDTGSLRGDLLETANRSDDCQMEQDAALMRSLFHAIHKNPELHQALRQLLIEPEITGLNALLRRAVDRGEVAADNPALDFVIHMMVGAFVARDLIEDRTVDREFLRSYIDAVILPALGV</sequence>
<evidence type="ECO:0000256" key="3">
    <source>
        <dbReference type="ARBA" id="ARBA00023163"/>
    </source>
</evidence>
<evidence type="ECO:0000256" key="1">
    <source>
        <dbReference type="ARBA" id="ARBA00023015"/>
    </source>
</evidence>
<reference evidence="7" key="1">
    <citation type="journal article" date="2019" name="Int. J. Syst. Evol. Microbiol.">
        <title>The Global Catalogue of Microorganisms (GCM) 10K type strain sequencing project: providing services to taxonomists for standard genome sequencing and annotation.</title>
        <authorList>
            <consortium name="The Broad Institute Genomics Platform"/>
            <consortium name="The Broad Institute Genome Sequencing Center for Infectious Disease"/>
            <person name="Wu L."/>
            <person name="Ma J."/>
        </authorList>
    </citation>
    <scope>NUCLEOTIDE SEQUENCE [LARGE SCALE GENOMIC DNA]</scope>
    <source>
        <strain evidence="7">JCM 9092</strain>
    </source>
</reference>
<evidence type="ECO:0000259" key="5">
    <source>
        <dbReference type="PROSITE" id="PS50977"/>
    </source>
</evidence>